<dbReference type="Proteomes" id="UP001303889">
    <property type="component" value="Unassembled WGS sequence"/>
</dbReference>
<reference evidence="3" key="1">
    <citation type="journal article" date="2023" name="Mol. Phylogenet. Evol.">
        <title>Genome-scale phylogeny and comparative genomics of the fungal order Sordariales.</title>
        <authorList>
            <person name="Hensen N."/>
            <person name="Bonometti L."/>
            <person name="Westerberg I."/>
            <person name="Brannstrom I.O."/>
            <person name="Guillou S."/>
            <person name="Cros-Aarteil S."/>
            <person name="Calhoun S."/>
            <person name="Haridas S."/>
            <person name="Kuo A."/>
            <person name="Mondo S."/>
            <person name="Pangilinan J."/>
            <person name="Riley R."/>
            <person name="LaButti K."/>
            <person name="Andreopoulos B."/>
            <person name="Lipzen A."/>
            <person name="Chen C."/>
            <person name="Yan M."/>
            <person name="Daum C."/>
            <person name="Ng V."/>
            <person name="Clum A."/>
            <person name="Steindorff A."/>
            <person name="Ohm R.A."/>
            <person name="Martin F."/>
            <person name="Silar P."/>
            <person name="Natvig D.O."/>
            <person name="Lalanne C."/>
            <person name="Gautier V."/>
            <person name="Ament-Velasquez S.L."/>
            <person name="Kruys A."/>
            <person name="Hutchinson M.I."/>
            <person name="Powell A.J."/>
            <person name="Barry K."/>
            <person name="Miller A.N."/>
            <person name="Grigoriev I.V."/>
            <person name="Debuchy R."/>
            <person name="Gladieux P."/>
            <person name="Hiltunen Thoren M."/>
            <person name="Johannesson H."/>
        </authorList>
    </citation>
    <scope>NUCLEOTIDE SEQUENCE</scope>
    <source>
        <strain evidence="3">CBS 103.79</strain>
    </source>
</reference>
<protein>
    <recommendedName>
        <fullName evidence="2">2EXR domain-containing protein</fullName>
    </recommendedName>
</protein>
<sequence length="134" mass="15166">MDDQTQDDQTQAEPPAPIPFNGRSRVAELSPTSAPPKLFNDVHFQRWEPPASRDDATWAPFSRLPPELRRHVWLMCLRRYRMIELDIRPAADEDDTAYPGDGSPSRYYTDRNALGNVVSGRGYMLSWSGRSSGG</sequence>
<feature type="region of interest" description="Disordered" evidence="1">
    <location>
        <begin position="1"/>
        <end position="38"/>
    </location>
</feature>
<dbReference type="Pfam" id="PF20150">
    <property type="entry name" value="2EXR"/>
    <property type="match status" value="1"/>
</dbReference>
<feature type="domain" description="2EXR" evidence="2">
    <location>
        <begin position="60"/>
        <end position="95"/>
    </location>
</feature>
<gene>
    <name evidence="3" type="ORF">C8A05DRAFT_13707</name>
</gene>
<comment type="caution">
    <text evidence="3">The sequence shown here is derived from an EMBL/GenBank/DDBJ whole genome shotgun (WGS) entry which is preliminary data.</text>
</comment>
<evidence type="ECO:0000313" key="3">
    <source>
        <dbReference type="EMBL" id="KAK3904392.1"/>
    </source>
</evidence>
<dbReference type="AlphaFoldDB" id="A0AAN6MQY1"/>
<evidence type="ECO:0000259" key="2">
    <source>
        <dbReference type="Pfam" id="PF20150"/>
    </source>
</evidence>
<feature type="non-terminal residue" evidence="3">
    <location>
        <position position="134"/>
    </location>
</feature>
<accession>A0AAN6MQY1</accession>
<evidence type="ECO:0000313" key="4">
    <source>
        <dbReference type="Proteomes" id="UP001303889"/>
    </source>
</evidence>
<evidence type="ECO:0000256" key="1">
    <source>
        <dbReference type="SAM" id="MobiDB-lite"/>
    </source>
</evidence>
<name>A0AAN6MQY1_9PEZI</name>
<keyword evidence="4" id="KW-1185">Reference proteome</keyword>
<dbReference type="InterPro" id="IPR045518">
    <property type="entry name" value="2EXR"/>
</dbReference>
<organism evidence="3 4">
    <name type="scientific">Staphylotrichum tortipilum</name>
    <dbReference type="NCBI Taxonomy" id="2831512"/>
    <lineage>
        <taxon>Eukaryota</taxon>
        <taxon>Fungi</taxon>
        <taxon>Dikarya</taxon>
        <taxon>Ascomycota</taxon>
        <taxon>Pezizomycotina</taxon>
        <taxon>Sordariomycetes</taxon>
        <taxon>Sordariomycetidae</taxon>
        <taxon>Sordariales</taxon>
        <taxon>Chaetomiaceae</taxon>
        <taxon>Staphylotrichum</taxon>
    </lineage>
</organism>
<proteinExistence type="predicted"/>
<reference evidence="3" key="2">
    <citation type="submission" date="2023-05" db="EMBL/GenBank/DDBJ databases">
        <authorList>
            <consortium name="Lawrence Berkeley National Laboratory"/>
            <person name="Steindorff A."/>
            <person name="Hensen N."/>
            <person name="Bonometti L."/>
            <person name="Westerberg I."/>
            <person name="Brannstrom I.O."/>
            <person name="Guillou S."/>
            <person name="Cros-Aarteil S."/>
            <person name="Calhoun S."/>
            <person name="Haridas S."/>
            <person name="Kuo A."/>
            <person name="Mondo S."/>
            <person name="Pangilinan J."/>
            <person name="Riley R."/>
            <person name="Labutti K."/>
            <person name="Andreopoulos B."/>
            <person name="Lipzen A."/>
            <person name="Chen C."/>
            <person name="Yanf M."/>
            <person name="Daum C."/>
            <person name="Ng V."/>
            <person name="Clum A."/>
            <person name="Ohm R."/>
            <person name="Martin F."/>
            <person name="Silar P."/>
            <person name="Natvig D."/>
            <person name="Lalanne C."/>
            <person name="Gautier V."/>
            <person name="Ament-Velasquez S.L."/>
            <person name="Kruys A."/>
            <person name="Hutchinson M.I."/>
            <person name="Powell A.J."/>
            <person name="Barry K."/>
            <person name="Miller A.N."/>
            <person name="Grigoriev I.V."/>
            <person name="Debuchy R."/>
            <person name="Gladieux P."/>
            <person name="Thoren M.H."/>
            <person name="Johannesson H."/>
        </authorList>
    </citation>
    <scope>NUCLEOTIDE SEQUENCE</scope>
    <source>
        <strain evidence="3">CBS 103.79</strain>
    </source>
</reference>
<dbReference type="EMBL" id="MU855399">
    <property type="protein sequence ID" value="KAK3904392.1"/>
    <property type="molecule type" value="Genomic_DNA"/>
</dbReference>